<comment type="caution">
    <text evidence="3">The sequence shown here is derived from an EMBL/GenBank/DDBJ whole genome shotgun (WGS) entry which is preliminary data.</text>
</comment>
<keyword evidence="2" id="KW-0472">Membrane</keyword>
<sequence length="479" mass="51974">MNPSQVIAILKGRRREAQLVFAALATAIFGAACLLPVQYTAGASVVLNLKSSDGLSSIALPGGLVSTHIATQINVVQSDRVLQKAVDAMALEQRPEWQTKWQSAARGAKTFRVWAAEAIAKKLVVKPVPDASVLTVSYTSSDPAFAAEVTNAVVRAYMATGLEMRLEPARQYSHYFEERAAQLRTSLEQARAKLLDYQRTNNLIITDEKINLEADRLHELSAKLTDAKVAASESSAQRRRAAGSPDSAKEALKDPVVAALSEEASRQEAFFAEQSMRLGANHPQVVELATRIAVLKQRRDAAIQKALGSLDVADKVNQSQLQSLEQDVKTQRTHVLDLESRRVEAGLLEREIASTQRAYDAVLEKASQAALQSGDNQSDISILGTATPPLDRPLARLLKYLGIACGGAALAALALVLVRERFDRRVRTAEDITLHLGQHLLVTLQPLTAAETGVHPLFSPSRGKELPVPSRSVQLKEAK</sequence>
<evidence type="ECO:0008006" key="5">
    <source>
        <dbReference type="Google" id="ProtNLM"/>
    </source>
</evidence>
<proteinExistence type="predicted"/>
<keyword evidence="4" id="KW-1185">Reference proteome</keyword>
<gene>
    <name evidence="3" type="ORF">NX786_00020</name>
</gene>
<feature type="region of interest" description="Disordered" evidence="1">
    <location>
        <begin position="456"/>
        <end position="479"/>
    </location>
</feature>
<dbReference type="PANTHER" id="PTHR32309:SF13">
    <property type="entry name" value="FERRIC ENTEROBACTIN TRANSPORT PROTEIN FEPE"/>
    <property type="match status" value="1"/>
</dbReference>
<evidence type="ECO:0000313" key="3">
    <source>
        <dbReference type="EMBL" id="MCS0627732.1"/>
    </source>
</evidence>
<feature type="transmembrane region" description="Helical" evidence="2">
    <location>
        <begin position="397"/>
        <end position="418"/>
    </location>
</feature>
<accession>A0ABT2BRJ3</accession>
<dbReference type="EMBL" id="JANUHC010000001">
    <property type="protein sequence ID" value="MCS0627732.1"/>
    <property type="molecule type" value="Genomic_DNA"/>
</dbReference>
<dbReference type="Proteomes" id="UP001165263">
    <property type="component" value="Unassembled WGS sequence"/>
</dbReference>
<keyword evidence="2" id="KW-1133">Transmembrane helix</keyword>
<name>A0ABT2BRJ3_9BURK</name>
<evidence type="ECO:0000256" key="2">
    <source>
        <dbReference type="SAM" id="Phobius"/>
    </source>
</evidence>
<evidence type="ECO:0000313" key="4">
    <source>
        <dbReference type="Proteomes" id="UP001165263"/>
    </source>
</evidence>
<dbReference type="PANTHER" id="PTHR32309">
    <property type="entry name" value="TYROSINE-PROTEIN KINASE"/>
    <property type="match status" value="1"/>
</dbReference>
<dbReference type="RefSeq" id="WP_259447009.1">
    <property type="nucleotide sequence ID" value="NZ_CP119520.1"/>
</dbReference>
<organism evidence="3 4">
    <name type="scientific">Telluria mixta</name>
    <dbReference type="NCBI Taxonomy" id="34071"/>
    <lineage>
        <taxon>Bacteria</taxon>
        <taxon>Pseudomonadati</taxon>
        <taxon>Pseudomonadota</taxon>
        <taxon>Betaproteobacteria</taxon>
        <taxon>Burkholderiales</taxon>
        <taxon>Oxalobacteraceae</taxon>
        <taxon>Telluria group</taxon>
        <taxon>Telluria</taxon>
    </lineage>
</organism>
<reference evidence="3" key="1">
    <citation type="submission" date="2022-08" db="EMBL/GenBank/DDBJ databases">
        <title>Reclassification of Massilia species as members of the genera Telluria, Duganella, Pseudoduganella, Mokoshia gen. nov. and Zemynaea gen. nov. using orthogonal and non-orthogonal genome-based approaches.</title>
        <authorList>
            <person name="Bowman J.P."/>
        </authorList>
    </citation>
    <scope>NUCLEOTIDE SEQUENCE</scope>
    <source>
        <strain evidence="3">LMG 11547</strain>
    </source>
</reference>
<evidence type="ECO:0000256" key="1">
    <source>
        <dbReference type="SAM" id="MobiDB-lite"/>
    </source>
</evidence>
<keyword evidence="2" id="KW-0812">Transmembrane</keyword>
<feature type="region of interest" description="Disordered" evidence="1">
    <location>
        <begin position="231"/>
        <end position="250"/>
    </location>
</feature>
<protein>
    <recommendedName>
        <fullName evidence="5">Chain length determinant protein EpsF</fullName>
    </recommendedName>
</protein>
<dbReference type="InterPro" id="IPR050445">
    <property type="entry name" value="Bact_polysacc_biosynth/exp"/>
</dbReference>